<name>A0A9Q1CJ89_HOLLE</name>
<sequence>MDIIRGSLDGITRLASSHQRQRPDSSVSLHSGTASPALRLDVSNSFEILPPEQDFQYEDHDLAIEEYISDDTDGDADGYSSMHDDGLNGFKFCLYFF</sequence>
<keyword evidence="2" id="KW-1185">Reference proteome</keyword>
<comment type="caution">
    <text evidence="1">The sequence shown here is derived from an EMBL/GenBank/DDBJ whole genome shotgun (WGS) entry which is preliminary data.</text>
</comment>
<dbReference type="AlphaFoldDB" id="A0A9Q1CJ89"/>
<dbReference type="EMBL" id="JAIZAY010000003">
    <property type="protein sequence ID" value="KAJ8045743.1"/>
    <property type="molecule type" value="Genomic_DNA"/>
</dbReference>
<protein>
    <submittedName>
        <fullName evidence="1">Uncharacterized protein</fullName>
    </submittedName>
</protein>
<proteinExistence type="predicted"/>
<organism evidence="1 2">
    <name type="scientific">Holothuria leucospilota</name>
    <name type="common">Black long sea cucumber</name>
    <name type="synonym">Mertensiothuria leucospilota</name>
    <dbReference type="NCBI Taxonomy" id="206669"/>
    <lineage>
        <taxon>Eukaryota</taxon>
        <taxon>Metazoa</taxon>
        <taxon>Echinodermata</taxon>
        <taxon>Eleutherozoa</taxon>
        <taxon>Echinozoa</taxon>
        <taxon>Holothuroidea</taxon>
        <taxon>Aspidochirotacea</taxon>
        <taxon>Aspidochirotida</taxon>
        <taxon>Holothuriidae</taxon>
        <taxon>Holothuria</taxon>
    </lineage>
</organism>
<dbReference type="Proteomes" id="UP001152320">
    <property type="component" value="Chromosome 3"/>
</dbReference>
<accession>A0A9Q1CJ89</accession>
<evidence type="ECO:0000313" key="1">
    <source>
        <dbReference type="EMBL" id="KAJ8045743.1"/>
    </source>
</evidence>
<reference evidence="1" key="1">
    <citation type="submission" date="2021-10" db="EMBL/GenBank/DDBJ databases">
        <title>Tropical sea cucumber genome reveals ecological adaptation and Cuvierian tubules defense mechanism.</title>
        <authorList>
            <person name="Chen T."/>
        </authorList>
    </citation>
    <scope>NUCLEOTIDE SEQUENCE</scope>
    <source>
        <strain evidence="1">Nanhai2018</strain>
        <tissue evidence="1">Muscle</tissue>
    </source>
</reference>
<gene>
    <name evidence="1" type="ORF">HOLleu_08808</name>
</gene>
<evidence type="ECO:0000313" key="2">
    <source>
        <dbReference type="Proteomes" id="UP001152320"/>
    </source>
</evidence>